<gene>
    <name evidence="1" type="ORF">VNO78_11073</name>
</gene>
<dbReference type="EMBL" id="JAYMYS010000003">
    <property type="protein sequence ID" value="KAK7399879.1"/>
    <property type="molecule type" value="Genomic_DNA"/>
</dbReference>
<evidence type="ECO:0000313" key="1">
    <source>
        <dbReference type="EMBL" id="KAK7399879.1"/>
    </source>
</evidence>
<proteinExistence type="predicted"/>
<dbReference type="Proteomes" id="UP001386955">
    <property type="component" value="Unassembled WGS sequence"/>
</dbReference>
<dbReference type="AlphaFoldDB" id="A0AAN9XNA6"/>
<keyword evidence="2" id="KW-1185">Reference proteome</keyword>
<sequence>MRRWELRIFDGERKNNDDINKERNKQRTKLRLHGMHGRDLGSKTAVCWWRFGVWGEGSLFQGEGDGCSDSEESCGGRRDDIGQPKTALTEDAVAQSTFLGNLVPEKVVLNSVPDPHGDWLLVRQKNRKSGAQKYSFPYSVPVYGLFLIML</sequence>
<reference evidence="1 2" key="1">
    <citation type="submission" date="2024-01" db="EMBL/GenBank/DDBJ databases">
        <title>The genomes of 5 underutilized Papilionoideae crops provide insights into root nodulation and disease resistanc.</title>
        <authorList>
            <person name="Jiang F."/>
        </authorList>
    </citation>
    <scope>NUCLEOTIDE SEQUENCE [LARGE SCALE GENOMIC DNA]</scope>
    <source>
        <strain evidence="1">DUOXIRENSHENG_FW03</strain>
        <tissue evidence="1">Leaves</tissue>
    </source>
</reference>
<comment type="caution">
    <text evidence="1">The sequence shown here is derived from an EMBL/GenBank/DDBJ whole genome shotgun (WGS) entry which is preliminary data.</text>
</comment>
<organism evidence="1 2">
    <name type="scientific">Psophocarpus tetragonolobus</name>
    <name type="common">Winged bean</name>
    <name type="synonym">Dolichos tetragonolobus</name>
    <dbReference type="NCBI Taxonomy" id="3891"/>
    <lineage>
        <taxon>Eukaryota</taxon>
        <taxon>Viridiplantae</taxon>
        <taxon>Streptophyta</taxon>
        <taxon>Embryophyta</taxon>
        <taxon>Tracheophyta</taxon>
        <taxon>Spermatophyta</taxon>
        <taxon>Magnoliopsida</taxon>
        <taxon>eudicotyledons</taxon>
        <taxon>Gunneridae</taxon>
        <taxon>Pentapetalae</taxon>
        <taxon>rosids</taxon>
        <taxon>fabids</taxon>
        <taxon>Fabales</taxon>
        <taxon>Fabaceae</taxon>
        <taxon>Papilionoideae</taxon>
        <taxon>50 kb inversion clade</taxon>
        <taxon>NPAAA clade</taxon>
        <taxon>indigoferoid/millettioid clade</taxon>
        <taxon>Phaseoleae</taxon>
        <taxon>Psophocarpus</taxon>
    </lineage>
</organism>
<name>A0AAN9XNA6_PSOTE</name>
<accession>A0AAN9XNA6</accession>
<evidence type="ECO:0000313" key="2">
    <source>
        <dbReference type="Proteomes" id="UP001386955"/>
    </source>
</evidence>
<protein>
    <submittedName>
        <fullName evidence="1">Uncharacterized protein</fullName>
    </submittedName>
</protein>